<dbReference type="GO" id="GO:0008495">
    <property type="term" value="F:protoheme IX farnesyltransferase activity"/>
    <property type="evidence" value="ECO:0007669"/>
    <property type="project" value="UniProtKB-UniRule"/>
</dbReference>
<dbReference type="UniPathway" id="UPA00834">
    <property type="reaction ID" value="UER00712"/>
</dbReference>
<evidence type="ECO:0000256" key="2">
    <source>
        <dbReference type="ARBA" id="ARBA00004651"/>
    </source>
</evidence>
<dbReference type="GO" id="GO:0048034">
    <property type="term" value="P:heme O biosynthetic process"/>
    <property type="evidence" value="ECO:0007669"/>
    <property type="project" value="UniProtKB-UniRule"/>
</dbReference>
<keyword evidence="5 11" id="KW-0808">Transferase</keyword>
<proteinExistence type="inferred from homology"/>
<comment type="pathway">
    <text evidence="3 11">Porphyrin-containing compound metabolism; heme O biosynthesis; heme O from protoheme: step 1/1.</text>
</comment>
<dbReference type="HAMAP" id="MF_00154">
    <property type="entry name" value="CyoE_CtaB"/>
    <property type="match status" value="1"/>
</dbReference>
<comment type="similarity">
    <text evidence="11">Belongs to the UbiA prenyltransferase family. Protoheme IX farnesyltransferase subfamily.</text>
</comment>
<dbReference type="Gene3D" id="1.10.357.140">
    <property type="entry name" value="UbiA prenyltransferase"/>
    <property type="match status" value="1"/>
</dbReference>
<evidence type="ECO:0000313" key="12">
    <source>
        <dbReference type="EMBL" id="HFW32645.1"/>
    </source>
</evidence>
<keyword evidence="8 11" id="KW-0350">Heme biosynthesis</keyword>
<keyword evidence="6 11" id="KW-0812">Transmembrane</keyword>
<evidence type="ECO:0000256" key="6">
    <source>
        <dbReference type="ARBA" id="ARBA00022692"/>
    </source>
</evidence>
<comment type="catalytic activity">
    <reaction evidence="10 11">
        <text>heme b + (2E,6E)-farnesyl diphosphate + H2O = Fe(II)-heme o + diphosphate</text>
        <dbReference type="Rhea" id="RHEA:28070"/>
        <dbReference type="ChEBI" id="CHEBI:15377"/>
        <dbReference type="ChEBI" id="CHEBI:33019"/>
        <dbReference type="ChEBI" id="CHEBI:60344"/>
        <dbReference type="ChEBI" id="CHEBI:60530"/>
        <dbReference type="ChEBI" id="CHEBI:175763"/>
        <dbReference type="EC" id="2.5.1.141"/>
    </reaction>
</comment>
<evidence type="ECO:0000256" key="1">
    <source>
        <dbReference type="ARBA" id="ARBA00004019"/>
    </source>
</evidence>
<organism evidence="12">
    <name type="scientific">Archaeoglobus fulgidus</name>
    <dbReference type="NCBI Taxonomy" id="2234"/>
    <lineage>
        <taxon>Archaea</taxon>
        <taxon>Methanobacteriati</taxon>
        <taxon>Methanobacteriota</taxon>
        <taxon>Archaeoglobi</taxon>
        <taxon>Archaeoglobales</taxon>
        <taxon>Archaeoglobaceae</taxon>
        <taxon>Archaeoglobus</taxon>
    </lineage>
</organism>
<dbReference type="PANTHER" id="PTHR43448">
    <property type="entry name" value="PROTOHEME IX FARNESYLTRANSFERASE, MITOCHONDRIAL"/>
    <property type="match status" value="1"/>
</dbReference>
<evidence type="ECO:0000256" key="10">
    <source>
        <dbReference type="ARBA" id="ARBA00047690"/>
    </source>
</evidence>
<comment type="function">
    <text evidence="1 11">Converts heme B (protoheme IX) to heme O by substitution of the vinyl group on carbon 2 of heme B porphyrin ring with a hydroxyethyl farnesyl side group.</text>
</comment>
<dbReference type="AlphaFoldDB" id="A0A7C3RLT9"/>
<dbReference type="InterPro" id="IPR044878">
    <property type="entry name" value="UbiA_sf"/>
</dbReference>
<feature type="transmembrane region" description="Helical" evidence="11">
    <location>
        <begin position="235"/>
        <end position="256"/>
    </location>
</feature>
<dbReference type="InterPro" id="IPR006369">
    <property type="entry name" value="Protohaem_IX_farnesylTrfase"/>
</dbReference>
<keyword evidence="11" id="KW-1003">Cell membrane</keyword>
<name>A0A7C3RLT9_ARCFL</name>
<comment type="similarity">
    <text evidence="4">In the C-terminal section; belongs to the UbiA prenyltransferase family. Protoheme IX farnesyltransferase subfamily.</text>
</comment>
<dbReference type="EC" id="2.5.1.141" evidence="11"/>
<dbReference type="PROSITE" id="PS00943">
    <property type="entry name" value="UBIA"/>
    <property type="match status" value="1"/>
</dbReference>
<feature type="transmembrane region" description="Helical" evidence="11">
    <location>
        <begin position="21"/>
        <end position="37"/>
    </location>
</feature>
<evidence type="ECO:0000256" key="11">
    <source>
        <dbReference type="HAMAP-Rule" id="MF_00154"/>
    </source>
</evidence>
<comment type="subcellular location">
    <subcellularLocation>
        <location evidence="2 11">Cell membrane</location>
        <topology evidence="2 11">Multi-pass membrane protein</topology>
    </subcellularLocation>
</comment>
<dbReference type="NCBIfam" id="TIGR01473">
    <property type="entry name" value="cyoE_ctaB"/>
    <property type="match status" value="1"/>
</dbReference>
<evidence type="ECO:0000256" key="8">
    <source>
        <dbReference type="ARBA" id="ARBA00023133"/>
    </source>
</evidence>
<dbReference type="Pfam" id="PF01040">
    <property type="entry name" value="UbiA"/>
    <property type="match status" value="1"/>
</dbReference>
<comment type="miscellaneous">
    <text evidence="11">Carbon 2 of the heme B porphyrin ring is defined according to the Fischer nomenclature.</text>
</comment>
<evidence type="ECO:0000256" key="5">
    <source>
        <dbReference type="ARBA" id="ARBA00022679"/>
    </source>
</evidence>
<keyword evidence="9 11" id="KW-0472">Membrane</keyword>
<feature type="transmembrane region" description="Helical" evidence="11">
    <location>
        <begin position="268"/>
        <end position="287"/>
    </location>
</feature>
<gene>
    <name evidence="12" type="primary">cyoE</name>
    <name evidence="11" type="synonym">ctaB</name>
    <name evidence="12" type="ORF">ENW66_06820</name>
</gene>
<comment type="caution">
    <text evidence="12">The sequence shown here is derived from an EMBL/GenBank/DDBJ whole genome shotgun (WGS) entry which is preliminary data.</text>
</comment>
<feature type="transmembrane region" description="Helical" evidence="11">
    <location>
        <begin position="139"/>
        <end position="158"/>
    </location>
</feature>
<feature type="transmembrane region" description="Helical" evidence="11">
    <location>
        <begin position="43"/>
        <end position="66"/>
    </location>
</feature>
<dbReference type="CDD" id="cd13957">
    <property type="entry name" value="PT_UbiA_Cox10"/>
    <property type="match status" value="1"/>
</dbReference>
<protein>
    <recommendedName>
        <fullName evidence="11">Protoheme IX farnesyltransferase</fullName>
        <ecNumber evidence="11">2.5.1.141</ecNumber>
    </recommendedName>
    <alternativeName>
        <fullName evidence="11">Heme B farnesyltransferase</fullName>
    </alternativeName>
    <alternativeName>
        <fullName evidence="11">Heme O synthase</fullName>
    </alternativeName>
</protein>
<feature type="transmembrane region" description="Helical" evidence="11">
    <location>
        <begin position="209"/>
        <end position="229"/>
    </location>
</feature>
<feature type="transmembrane region" description="Helical" evidence="11">
    <location>
        <begin position="164"/>
        <end position="184"/>
    </location>
</feature>
<evidence type="ECO:0000256" key="4">
    <source>
        <dbReference type="ARBA" id="ARBA00010223"/>
    </source>
</evidence>
<dbReference type="GO" id="GO:0005886">
    <property type="term" value="C:plasma membrane"/>
    <property type="evidence" value="ECO:0007669"/>
    <property type="project" value="UniProtKB-SubCell"/>
</dbReference>
<feature type="transmembrane region" description="Helical" evidence="11">
    <location>
        <begin position="114"/>
        <end position="132"/>
    </location>
</feature>
<reference evidence="12" key="1">
    <citation type="journal article" date="2020" name="mSystems">
        <title>Genome- and Community-Level Interaction Insights into Carbon Utilization and Element Cycling Functions of Hydrothermarchaeota in Hydrothermal Sediment.</title>
        <authorList>
            <person name="Zhou Z."/>
            <person name="Liu Y."/>
            <person name="Xu W."/>
            <person name="Pan J."/>
            <person name="Luo Z.H."/>
            <person name="Li M."/>
        </authorList>
    </citation>
    <scope>NUCLEOTIDE SEQUENCE [LARGE SCALE GENOMIC DNA]</scope>
    <source>
        <strain evidence="12">SpSt-87</strain>
    </source>
</reference>
<dbReference type="InterPro" id="IPR000537">
    <property type="entry name" value="UbiA_prenyltransferase"/>
</dbReference>
<keyword evidence="7 11" id="KW-1133">Transmembrane helix</keyword>
<evidence type="ECO:0000256" key="9">
    <source>
        <dbReference type="ARBA" id="ARBA00023136"/>
    </source>
</evidence>
<evidence type="ECO:0000256" key="7">
    <source>
        <dbReference type="ARBA" id="ARBA00022989"/>
    </source>
</evidence>
<dbReference type="PANTHER" id="PTHR43448:SF2">
    <property type="entry name" value="PROTOHEME IX FARNESYLTRANSFERASE, MITOCHONDRIAL"/>
    <property type="match status" value="1"/>
</dbReference>
<evidence type="ECO:0000256" key="3">
    <source>
        <dbReference type="ARBA" id="ARBA00004919"/>
    </source>
</evidence>
<dbReference type="EMBL" id="DTLB01000038">
    <property type="protein sequence ID" value="HFW32645.1"/>
    <property type="molecule type" value="Genomic_DNA"/>
</dbReference>
<accession>A0A7C3RLT9</accession>
<dbReference type="InterPro" id="IPR030470">
    <property type="entry name" value="UbiA_prenylTrfase_CS"/>
</dbReference>
<sequence length="288" mass="31976">MIPPQIFCVRLRALFEVTKPKQTFLLMITFLVSYIVARGDVDFRFFIAALSMWLAISGTTAINMWLDRDIDAIMPRTRKRPVPAGILKPEECAVFGAGIFAAGQILGFLVSFEFAAVIFLGLFFDIVVYTVLLKRRSPYSIVLGGFAGAMPALAGWVAVQGFTLPGFIIAAIVLLWIPSHIWYISMHYEDDYRLAGIPMYPLVVGMERASWMIVFATAAMLVLAASLYVLLPLGVFYLIISTSAVAFFLLKAIKFAISPDRVKARKMYKLASMTLGLVYLSLLLGVFL</sequence>